<keyword evidence="5 8" id="KW-0812">Transmembrane</keyword>
<feature type="transmembrane region" description="Helical" evidence="8">
    <location>
        <begin position="255"/>
        <end position="279"/>
    </location>
</feature>
<keyword evidence="7 8" id="KW-0472">Membrane</keyword>
<feature type="transmembrane region" description="Helical" evidence="8">
    <location>
        <begin position="17"/>
        <end position="37"/>
    </location>
</feature>
<evidence type="ECO:0000256" key="7">
    <source>
        <dbReference type="ARBA" id="ARBA00023136"/>
    </source>
</evidence>
<dbReference type="AlphaFoldDB" id="A0A099I2L8"/>
<protein>
    <submittedName>
        <fullName evidence="9">Membrane protein</fullName>
    </submittedName>
</protein>
<evidence type="ECO:0000256" key="8">
    <source>
        <dbReference type="SAM" id="Phobius"/>
    </source>
</evidence>
<evidence type="ECO:0000256" key="2">
    <source>
        <dbReference type="ARBA" id="ARBA00009773"/>
    </source>
</evidence>
<evidence type="ECO:0000256" key="5">
    <source>
        <dbReference type="ARBA" id="ARBA00022692"/>
    </source>
</evidence>
<reference evidence="9 10" key="1">
    <citation type="submission" date="2014-08" db="EMBL/GenBank/DDBJ databases">
        <title>Clostridium innocuum, an unnegligible vancomycin-resistant pathogen causing extra-intestinal infections.</title>
        <authorList>
            <person name="Feng Y."/>
            <person name="Chiu C.-H."/>
        </authorList>
    </citation>
    <scope>NUCLEOTIDE SEQUENCE [LARGE SCALE GENOMIC DNA]</scope>
    <source>
        <strain evidence="9 10">AN88</strain>
    </source>
</reference>
<dbReference type="Pfam" id="PF01594">
    <property type="entry name" value="AI-2E_transport"/>
    <property type="match status" value="1"/>
</dbReference>
<proteinExistence type="inferred from homology"/>
<name>A0A099I2L8_CLOIN</name>
<dbReference type="PANTHER" id="PTHR21716">
    <property type="entry name" value="TRANSMEMBRANE PROTEIN"/>
    <property type="match status" value="1"/>
</dbReference>
<feature type="transmembrane region" description="Helical" evidence="8">
    <location>
        <begin position="300"/>
        <end position="333"/>
    </location>
</feature>
<comment type="similarity">
    <text evidence="2">Belongs to the autoinducer-2 exporter (AI-2E) (TC 2.A.86) family.</text>
</comment>
<dbReference type="Proteomes" id="UP000030008">
    <property type="component" value="Unassembled WGS sequence"/>
</dbReference>
<dbReference type="EMBL" id="JQIF01000097">
    <property type="protein sequence ID" value="KGJ51826.1"/>
    <property type="molecule type" value="Genomic_DNA"/>
</dbReference>
<organism evidence="9 10">
    <name type="scientific">Clostridium innocuum</name>
    <dbReference type="NCBI Taxonomy" id="1522"/>
    <lineage>
        <taxon>Bacteria</taxon>
        <taxon>Bacillati</taxon>
        <taxon>Bacillota</taxon>
        <taxon>Clostridia</taxon>
        <taxon>Eubacteriales</taxon>
        <taxon>Clostridiaceae</taxon>
        <taxon>Clostridium</taxon>
    </lineage>
</organism>
<keyword evidence="6 8" id="KW-1133">Transmembrane helix</keyword>
<feature type="transmembrane region" description="Helical" evidence="8">
    <location>
        <begin position="43"/>
        <end position="64"/>
    </location>
</feature>
<evidence type="ECO:0000256" key="6">
    <source>
        <dbReference type="ARBA" id="ARBA00022989"/>
    </source>
</evidence>
<keyword evidence="4" id="KW-1003">Cell membrane</keyword>
<dbReference type="GO" id="GO:0005886">
    <property type="term" value="C:plasma membrane"/>
    <property type="evidence" value="ECO:0007669"/>
    <property type="project" value="UniProtKB-SubCell"/>
</dbReference>
<evidence type="ECO:0000256" key="4">
    <source>
        <dbReference type="ARBA" id="ARBA00022475"/>
    </source>
</evidence>
<evidence type="ECO:0000256" key="1">
    <source>
        <dbReference type="ARBA" id="ARBA00004651"/>
    </source>
</evidence>
<evidence type="ECO:0000256" key="3">
    <source>
        <dbReference type="ARBA" id="ARBA00022448"/>
    </source>
</evidence>
<dbReference type="PANTHER" id="PTHR21716:SF53">
    <property type="entry name" value="PERMEASE PERM-RELATED"/>
    <property type="match status" value="1"/>
</dbReference>
<feature type="transmembrane region" description="Helical" evidence="8">
    <location>
        <begin position="76"/>
        <end position="100"/>
    </location>
</feature>
<comment type="subcellular location">
    <subcellularLocation>
        <location evidence="1">Cell membrane</location>
        <topology evidence="1">Multi-pass membrane protein</topology>
    </subcellularLocation>
</comment>
<gene>
    <name evidence="9" type="ORF">CIAN88_18895</name>
</gene>
<feature type="transmembrane region" description="Helical" evidence="8">
    <location>
        <begin position="232"/>
        <end position="249"/>
    </location>
</feature>
<accession>A0A099I2L8</accession>
<evidence type="ECO:0000313" key="9">
    <source>
        <dbReference type="EMBL" id="KGJ51826.1"/>
    </source>
</evidence>
<dbReference type="RefSeq" id="WP_044907392.1">
    <property type="nucleotide sequence ID" value="NZ_CAXUDH010000036.1"/>
</dbReference>
<keyword evidence="3" id="KW-0813">Transport</keyword>
<sequence>MKVSHVLDSLARGCRKLLVPLAAFLLLVLLLKQLQLYDWIVDIYKSCLPVLMGIVIAFLLQPLIDRLQQHVSQKLAVMLVYIGIALVLAVFVIGMIPIIYKQVMDFAEVVPVWMRHLEGFLDRYHIAIGNLETLKEKYLQEGYIIVIDSLRNTMHTATNYGIAYITAFFISIDLDFWKRTAKKVIPNLHQFSTFYLTMSNIVYQYLVGTFLDILFIVVTVGITLYIFAFPNALLYAVILALLNLFPYVGATFGLILIAIVGALSYPVFPFLAFAIVWTIQQIESNFIQPMIFNRTMHVRPILTFVFIFLSEALFGVVGVILSPIFAAIAQIAFRSWLHSKTSDKVGEWEDIWQDFDEAMQEENYD</sequence>
<comment type="caution">
    <text evidence="9">The sequence shown here is derived from an EMBL/GenBank/DDBJ whole genome shotgun (WGS) entry which is preliminary data.</text>
</comment>
<evidence type="ECO:0000313" key="10">
    <source>
        <dbReference type="Proteomes" id="UP000030008"/>
    </source>
</evidence>
<dbReference type="InterPro" id="IPR002549">
    <property type="entry name" value="AI-2E-like"/>
</dbReference>
<feature type="transmembrane region" description="Helical" evidence="8">
    <location>
        <begin position="202"/>
        <end position="225"/>
    </location>
</feature>